<sequence>MWSWLSCCRRRRNEREGFGGVGKLCVAGTNVLASLEEAVERRLSNRWIVEMKAPQVSLRRVATLSMACWKERVYTSSDRGVALGAVCLLAIAFSVGQSGRGRRTKIVESMDRRDESEATPADARTTVVVVQCLRRSWVCSQYEPSPGVLFFVFSRRRYVARDKVLTPLPNGREVFGGVGKLCVTGTNVLASLEEAVERRLSNRWIVEMKVTLRRVATLSMACWKERVYTSSDRGVALGAVCLLAIAFSVGQSGRGRRTKTVESMDRRDESEATPADARTTVVVVQCLRRSWVCSQYEPSPGVLFFVFSRRRYVARDKVLTPLPNGREVFGGVGKLCVTGTNVLASLEEAVERRLSNRWIVEMKVDRWKGRLRTISALLSSGTRVGRAFFSGNVTHEAGCLRNVMERRRRRYVARDKVLTPLPNGREVFGGVGKLCVTGTNVLASLEEAVERRLSNRWIVEMKVDRWKGRLRTISALLSSGTRVGRAFFSGNVTHEAGCLRNVMERRRRRYVARDKVLTPLPNGREVFGGVGKLCVTGTNVLASLEEAVERRLSNRWIVEMKAPQVDRWKGRLRTISALLSSGTRVGRAFVSGDVTHEARCLRNVMERRRRRYVARDKVLTPLPNGREVFGGVGKLCVTGTNGAAAETLRMRRVFENVMERRWVLRRRYVARDKVLTPLPNGREVFGGVGKLCVTGTNVLASLEEAVERRLSNRWIVEMKAPQVTLRRVATLSMACWKERVYTSSDRGVALGAVCLLAIAFSVGQSGRGRRTKIVESMDRRDESEATPADARTTVVVVQCLRRSWVCSQYEPSPGVLFFVFRRRRYVARDKVLTPLPNGREVFGGVGKLCVTGTNVLASLEEAVERRLSNRWIVEMKAPQVDRWKGRLRTISALLSSGTRVGRAFVSGDVTHEAGCLRNVMERRRRRYVARDKVLTPLPNGREVFGGVGKLCVTGTNVLASLEEAVERRLSNRWIVEMKAPQVDRWKGRLRTISALLSSGTRVGRAFVSGDVTHEARCLRNVMERRRRRYVARDKVLTPLPNGREVFGGVGKLCVTGTNVLASLEEAVERRLSNRWIVEMKRRRYVARDKVLTPLPNGREVFGGVGKLCVTGTNGAAVLASLEEAVETKIVESMDLEMKAPQVCGQGKVLTPLPNGREVFGGVGKLCVTGTNVLASLEEAVERRLSNRWIVEMKAPQVCGRDKVLTPLPEWERGVWGVGKLCVTGTNAAAGMWPGINGVDAAAEWERGVWGVGKLCVTGTNAPQRRSRRRYVARDKVLTPLPNGREVFGGVGKLCVTGTKRRRRYVARDKVLTPLPNGREVFGAWQVVRDRDKRVGQSGRGVERRLSNRWIVEMKRRRYVARDKVLTPLPNGREVFGGVGKLCVTGTNVLASLEEAVERRLSNRWIVEMKAPQVTLRRVATLSMACWKERVYTSSDRGVALGAVCLLAIAFSVGQSGRGRRTKIVESMDRRDESEATPADARTTVVVVQCLRRSWVCSQYEPSPGVLFFVFSRRRYVARDKVLTPLPNGREVFGGVGKLCVTGTNVLASLEEAVERRLSNRWIVEMKAPQVTLRRVATLSMACWKERVYTSSDRGVALGAVCLLAIAFSVGQSGRGRRTKIVESMDRRDEMLASLEEAVERRLSNRWIVEMKAPQVDRWKGRLRTISALLSSGTRVGRAFVSGDVTHEARCLRNVMERRRRRYVARDKVLTPLPNGREVFGGVGKLCVTGTNGAAVLASLEEAVERRLSNRWIVEMKRRRYVARDKVLTPLPNGREVFGGVGKLCVTGTNGAAVLASLEEAVERRLSNRWIVEMKAPQVDRWKGRLRTISALLSSGTRVGRAFVSGDVTHEARCLRNVMERRRRRYVARDKVLTPLPNGREVFGGVGKLCVTGTNGAAVLASLEEAVERRLSNRWIVEMKAPQVDRWKGRLRTISALLSSGTRVGRAFVSGDVTHEARCLRNVMERRRRRYVARDKVLTPLPNGREVFGGVGKLCVTGTNVLASLEEAVERRLSNRWIVEMKVDRWKGRLRTISALLSSGTRVGRAFVSGDVTHEARCLRNVMERRRRRYVARDKVLTPLPNGREVFGGVGKLCVTGTNVLASLEEAVERRLSNRWIVEMKAPQVTLRRVATLSMACWKERVYTSSDRGVALGAVCLLAIAFSVGQSGRGRRTKIVESMDRRDESEATPADARTTVVVVQCLRRSWVCSQYEPSPGVLFFVFSRRRYVARDKVLTPLPNGREVFGGVGKLCVTGTNVLASLEEAVERRLSNRWIVEMKVDRWKGRLRTISALLSSGTRVGRAFVSGDVTHEARCLRNVMERRRRRYVARDKVLTPLPNGREVFGGVGKLCVTGTNVLASLEEAVERRLSNRWIVEMKVTLRRVATLSMACWKERVYTSSDRGVALGAVCLLAIAFSVGQSGRGRRTKIVESMDRRDESEATPADARTTVVVVQCLRRSWVCSQYEPSPGVLFFVFSRRRYVARDKVLTPLPNGREVFGGVGKLCVTGTNVLASLEEAVERRLSNRWIVEMKVTLRRVATLSMACWKERVYTSSDRGVALGAVCLLAIAFSVGQSGRGRRTKIVESMDRRDESEATPADARTTVVVVQCLRRSWVCSQYEPSPGVLFFVFSRRRYVARDKVLTPLPNGREVFGGVGKLCVTGTNVLASLEEAVERRLSNRWIVEMKVTLRRVATLSMACWKERVYTSSDRGVALGAVCLLAIAFSVGQSGRGRRTKIVESMDRRDESEATPADARTTVVVVQCLRRSWVCSQYEPSPGVLFFVFSRRRYVARDKVLTPLPNGREVFGGVGKLCVTGTNVLASLEEAVERRLSNRWIVEMKVTLRRVATLSMACWKERVYTSSDRGVALGAVCLLAIAFSVGQSGRGRRTKIVESMDRRDESEATPADARTTVVVVQCLRRSWVCSQYEPSPGVLFFVFSRRRYVARDKVLTPLPNGREVFGGVGKLCVTGTNVLASLEEAVERRLSNRWIVEMKVTLRRVATLSMACWKERVYTSSDRGVALGAVCLLAIAFSVGQSGRGRRTKIVESMDRRDESEATPADARTTVVVVQCLRRSWVCSQYEPSPGVLFFVFSRRRYVARDKVLTPLPNGREVFGGVGKLCVTGTNVLASLEEAVERRLSNRWIVEMKVTLRRVATLSMACWKERVYTSSDRGVALGAVCLLAIAFSVGQSGRGRRTKIVESMDRRDESEATPADARTTVVVVQCLRRSWVCSQYEPSPGVLFFVFSRRRYVARDKVLTPLPNGREVFGGVGKLCVTGTNVLASLEEAVERRLSNRWIVEMKVTLRRVATLSMACWKERVYTSSDRGVALGAVCLLAIAFSVGQSGRGRRTKIVESMDRRDESEATPADARTTVVVVQCLRRSWVCSQYEPSPGVLFFVFSRRRYVARDKVLTPLPNGREVFGGVGKLCVTGTNVLASLEEAVERRLSNRWIVEMKRRRYVARDKVLTPLPNGREVFGGVGKLCVTGTNVLASLEEAVERRLSNRWIVEMKVTLRRVATLSMACWKERVYTSSDRGVALGAVCLLAIAFSVGQSGRGRRTKIVESMDRRDESEATPADARTTVVVVQCLRRSWVCSQYEPSPGVLFFVFSRRSRRRYVARDKVLTPLPNGREVFGGVGKLCVTGTNVLASLEEAVERRLSNRWIVEMKRRRYVARDKVLTPLPNGREVFGGVGKLCVTGTNVLASLEEAVERRLSNRWIVEMKRRSRRRYVARDKVLTPLPNGREVFGGVGKLCVTGTNVLASLEEAVERRLSNRWIVEMKVDRWKGRLRTISALLSSGTRVGRAFVSGDVTHEARCLRNVMERRRRRYVARDKVLTPLPNGREVFGGVGKLCVTGTNVLASLEEAVERRLSNRWIVEMKVTLRRVATLSMACWKERVYTSSDRGVALGAVCLLAIAFSVGQSGRGRRTKIVESMDRRDESEATPADARTTVVVVQCLRRSWVCSQYEPSPGVLFFVFSRRSRRRYVARDKVLTPLPNGREVFGGVGKLCVTGTNVLASLEEAVERRLSNRWIVEMKPPQVCGRDKVLTPLPNGREVFGGVGKLCVTGTNVLASLEEAVERRLSNRWIVEMKVRRRPPTLDTRDVSRRRYVARDKVLTPLPNGREVFGGVGKLCVTGTNVLASLEEAVERRLSNRWIVEMKAPQVTLRRVATLSMACWKERVYTSSDRGVALGAVCLLAIAFSVGQSGRGRRTKIVESMDRRDESEATPADARTTVVVVQCLRRSWVCSQYEPSPGVLFFVFSRRRYVARDKVLTPLPNGREVFGGVGKLCVTGTNVLASLEEAVERRLSNRWIVEMKAPQVTLRRVATLSMACWKERVYTSSDRGVALGAVCLLAIAFSVGQSGRGRRTKIVESMDRRDESEATPADARTTVVVVQCLRRSWVCSQYEPSPGVLFFVFSRRRYVARDKVLTPLPNGREVFGGVGKLCVTGTNVLASLEEAVERRLSNRWIVEMKVDRWKGRLRTISALLSSGTRVGRAFVSGDVTHEARCLRNVMERRRRRYVARDKVLTPLPNGREVFGGVGKLCVTGTNVLASLEEAVERRLSNRWIVEMKVTLRRVATLSMACWKERVYTSSDRGVALGAVCLLAIAFSVGQSGRGRRTKIVESMDRRDESEATPADARTTVVVVQCLRRSWVCSQYEPSPGVLFFVFSRRSRRRYVARDKVLTPLPNGREVFGGVGKLCVTGTNVLASLEEAVERRLSNRWIVEMKVTLRRVATLSMACWKERVYTSSDRGVALGAVCLLAIAFSVGQSGRGRRTKIVESMDRRDESEATPADARTTVVVVQCLRRSWVCSQYEPSPGVLFFVFSRRRRRRYVARDKVLTPLPNGREVFGGVGKLCVTGTNVLASLEEAVERRLSNRWIVEMKAPQVTLRRVATLSMACWKERVYTSSDRGVALGAVCLLAIAFSVGQSGRGRRTKIVESMDRRDESEATPADARTTVVVVQCLRRSWVCSQYEPSPGVLFFVFSRRRRRRYVARDKVLTPLPNGREVFGGVGKLCVTGTNGDSPARRDLSMACWKERVYTSSDRGVALGAVCLLAIAFSVGQSGRGRRTKIVESMDRRDESEATPADARTTVVVVQCLRRSWVCSQYEPSPGVLFFVFSRRRYVARDKVLTPLPNGREVFGGVGKLCVTGTNVLASLEEAVERRLSNRWIVEMKVDRWKGRLRTISALLSSGTRVGRVFCSGDVTHEARCLRNVMERRRRRYVARDKVLTPLPNGREVFGGVGKLCVTGTNVLASLEEAVERRLSNRWIVEMKAPQVTLRRVATLSMACWKARVYTSSDRGVALGAVCLLAIAFSVGQSGRGRRTKIVESMDRRDESEATPADARTTVVVVQCLRRSWVCSQYEPSPGVLFFVFSRRRYVARDKVLTPLPNGREVFGGVGKLCVTGTNVLASLEEAVERRLSNRWIVEMKVTLRRVATLSMACWKERVYTSSDRGVALGAVCLLAIAFSVGQSGRGRRTKIVESMDRRDETGAGELEGRGVPEGESLHACRYSNFFGKLTARFLSCTKVDVSCGAPYVSCVPGGSVVVARGPSQHAAWRPCSSAYRGAPAIHPLATATGHCVPAEIHVVGMWSWLSCCRWCRNDRRRYVARDKVLTPLPNGREVFGGVGKLCVTGTNVLASLEEAVERRLSNRWIVEMKAPQVTLRRVATLSMACWKERVYTSSDRGVALGAVCLLAIAFSVGQSGRGRRTKIVESMDRRDETAAGMWSWLSCCRWCRNERELFGGVGKLCVTGTNVLASLEEAVERRLSNRWIVEMKPAPVSVQGYEVSPAPE</sequence>
<dbReference type="EMBL" id="JAAUHK010000003">
    <property type="protein sequence ID" value="KAF4646375.1"/>
    <property type="molecule type" value="Genomic_DNA"/>
</dbReference>
<evidence type="ECO:0000313" key="2">
    <source>
        <dbReference type="Proteomes" id="UP000557509"/>
    </source>
</evidence>
<comment type="caution">
    <text evidence="1">The sequence shown here is derived from an EMBL/GenBank/DDBJ whole genome shotgun (WGS) entry which is preliminary data.</text>
</comment>
<protein>
    <submittedName>
        <fullName evidence="1">Uncharacterized protein</fullName>
    </submittedName>
</protein>
<evidence type="ECO:0000313" key="1">
    <source>
        <dbReference type="EMBL" id="KAF4646375.1"/>
    </source>
</evidence>
<dbReference type="VEuPathDB" id="ToxoDB:TGME49_323500"/>
<dbReference type="Proteomes" id="UP000557509">
    <property type="component" value="Unassembled WGS sequence"/>
</dbReference>
<keyword evidence="2" id="KW-1185">Reference proteome</keyword>
<accession>A0A7J6KG36</accession>
<proteinExistence type="predicted"/>
<reference evidence="1 2" key="1">
    <citation type="submission" date="2020-03" db="EMBL/GenBank/DDBJ databases">
        <title>Genome sequence of Toxoplasma gondii RH-88 strain.</title>
        <authorList>
            <person name="Lorenzi H.A."/>
            <person name="Venepally P."/>
            <person name="Rozenberg A."/>
            <person name="Sibley D."/>
        </authorList>
    </citation>
    <scope>NUCLEOTIDE SEQUENCE [LARGE SCALE GENOMIC DNA]</scope>
    <source>
        <strain evidence="1 2">RH-88</strain>
    </source>
</reference>
<gene>
    <name evidence="1" type="ORF">TGRH88_083700</name>
</gene>
<organism evidence="1 2">
    <name type="scientific">Toxoplasma gondii</name>
    <dbReference type="NCBI Taxonomy" id="5811"/>
    <lineage>
        <taxon>Eukaryota</taxon>
        <taxon>Sar</taxon>
        <taxon>Alveolata</taxon>
        <taxon>Apicomplexa</taxon>
        <taxon>Conoidasida</taxon>
        <taxon>Coccidia</taxon>
        <taxon>Eucoccidiorida</taxon>
        <taxon>Eimeriorina</taxon>
        <taxon>Sarcocystidae</taxon>
        <taxon>Toxoplasma</taxon>
    </lineage>
</organism>
<name>A0A7J6KG36_TOXGO</name>